<protein>
    <submittedName>
        <fullName evidence="19">Replication associated protein</fullName>
    </submittedName>
</protein>
<dbReference type="GO" id="GO:0042025">
    <property type="term" value="C:host cell nucleus"/>
    <property type="evidence" value="ECO:0007669"/>
    <property type="project" value="UniProtKB-SubCell"/>
</dbReference>
<dbReference type="GO" id="GO:0003724">
    <property type="term" value="F:RNA helicase activity"/>
    <property type="evidence" value="ECO:0007669"/>
    <property type="project" value="InterPro"/>
</dbReference>
<evidence type="ECO:0000256" key="11">
    <source>
        <dbReference type="ARBA" id="ARBA00022801"/>
    </source>
</evidence>
<evidence type="ECO:0000256" key="7">
    <source>
        <dbReference type="ARBA" id="ARBA00022722"/>
    </source>
</evidence>
<evidence type="ECO:0000256" key="2">
    <source>
        <dbReference type="ARBA" id="ARBA00004147"/>
    </source>
</evidence>
<evidence type="ECO:0000256" key="14">
    <source>
        <dbReference type="ARBA" id="ARBA00023268"/>
    </source>
</evidence>
<evidence type="ECO:0000259" key="18">
    <source>
        <dbReference type="PROSITE" id="PS52020"/>
    </source>
</evidence>
<dbReference type="Pfam" id="PF02407">
    <property type="entry name" value="Viral_Rep"/>
    <property type="match status" value="1"/>
</dbReference>
<dbReference type="InterPro" id="IPR049912">
    <property type="entry name" value="CRESS_DNA_REP"/>
</dbReference>
<evidence type="ECO:0000256" key="16">
    <source>
        <dbReference type="ARBA" id="ARBA00049360"/>
    </source>
</evidence>
<comment type="catalytic activity">
    <reaction evidence="16">
        <text>ATP + H2O = ADP + phosphate + H(+)</text>
        <dbReference type="Rhea" id="RHEA:13065"/>
        <dbReference type="ChEBI" id="CHEBI:15377"/>
        <dbReference type="ChEBI" id="CHEBI:15378"/>
        <dbReference type="ChEBI" id="CHEBI:30616"/>
        <dbReference type="ChEBI" id="CHEBI:43474"/>
        <dbReference type="ChEBI" id="CHEBI:456216"/>
    </reaction>
</comment>
<keyword evidence="6" id="KW-0235">DNA replication</keyword>
<keyword evidence="9" id="KW-0547">Nucleotide-binding</keyword>
<keyword evidence="12" id="KW-0190">Covalent protein-DNA linkage</keyword>
<keyword evidence="13" id="KW-0238">DNA-binding</keyword>
<evidence type="ECO:0000256" key="8">
    <source>
        <dbReference type="ARBA" id="ARBA00022723"/>
    </source>
</evidence>
<feature type="domain" description="CRESS-DNA virus Rep endonuclease" evidence="18">
    <location>
        <begin position="3"/>
        <end position="107"/>
    </location>
</feature>
<dbReference type="GO" id="GO:0046872">
    <property type="term" value="F:metal ion binding"/>
    <property type="evidence" value="ECO:0007669"/>
    <property type="project" value="UniProtKB-KW"/>
</dbReference>
<evidence type="ECO:0000256" key="9">
    <source>
        <dbReference type="ARBA" id="ARBA00022741"/>
    </source>
</evidence>
<keyword evidence="5" id="KW-0548">Nucleotidyltransferase</keyword>
<dbReference type="InterPro" id="IPR000605">
    <property type="entry name" value="Helicase_SF3_ssDNA/RNA_vir"/>
</dbReference>
<proteinExistence type="inferred from homology"/>
<evidence type="ECO:0000256" key="6">
    <source>
        <dbReference type="ARBA" id="ARBA00022705"/>
    </source>
</evidence>
<keyword evidence="14" id="KW-0511">Multifunctional enzyme</keyword>
<name>A0A075X286_9VIRU</name>
<dbReference type="GO" id="GO:0006260">
    <property type="term" value="P:DNA replication"/>
    <property type="evidence" value="ECO:0007669"/>
    <property type="project" value="UniProtKB-KW"/>
</dbReference>
<gene>
    <name evidence="19" type="primary">Rep</name>
</gene>
<evidence type="ECO:0000256" key="10">
    <source>
        <dbReference type="ARBA" id="ARBA00022759"/>
    </source>
</evidence>
<accession>A0A075X286</accession>
<evidence type="ECO:0000313" key="19">
    <source>
        <dbReference type="EMBL" id="AIH07618.1"/>
    </source>
</evidence>
<evidence type="ECO:0000256" key="17">
    <source>
        <dbReference type="ARBA" id="ARBA00049943"/>
    </source>
</evidence>
<comment type="cofactor">
    <cofactor evidence="1">
        <name>Mn(2+)</name>
        <dbReference type="ChEBI" id="CHEBI:29035"/>
    </cofactor>
</comment>
<keyword evidence="10" id="KW-0255">Endonuclease</keyword>
<keyword evidence="8" id="KW-0479">Metal-binding</keyword>
<dbReference type="Pfam" id="PF00910">
    <property type="entry name" value="RNA_helicase"/>
    <property type="match status" value="1"/>
</dbReference>
<dbReference type="GO" id="GO:0016787">
    <property type="term" value="F:hydrolase activity"/>
    <property type="evidence" value="ECO:0007669"/>
    <property type="project" value="UniProtKB-KW"/>
</dbReference>
<dbReference type="GO" id="GO:0003677">
    <property type="term" value="F:DNA binding"/>
    <property type="evidence" value="ECO:0007669"/>
    <property type="project" value="UniProtKB-KW"/>
</dbReference>
<sequence length="317" mass="36659">MPAAQSFWWCFTIFFTTAAPPDLVPLFENTSVSYACWQEEESPTTKRRHLQGYLQLKTKKSLSAVKSLFGDLNPHLEKQRARRTDEARDYCMKEETRVSGPFEFGDYCPSGPLDPQTPARESVIRSPVRMAEENPSVFRRVKAKIAEEEFQKTAHEIQISNLKSWQLRLKTLLDRDPDDRTIFWVYGPDGGEGKSTFARDLYRSGTWFYTRGGSADNVSYQYIGQLGNNIVFDIPRDKKDYLQYSLIEMFKDRLIVSNKYEPLMAPLINCIHVVVMSNFLPDFEKISVDRVHVIPCRPCGVCLKHHNINDNCEDYID</sequence>
<dbReference type="PROSITE" id="PS52020">
    <property type="entry name" value="CRESS_DNA_REP"/>
    <property type="match status" value="1"/>
</dbReference>
<keyword evidence="11" id="KW-0378">Hydrolase</keyword>
<dbReference type="EMBL" id="KM070825">
    <property type="protein sequence ID" value="AIH07618.1"/>
    <property type="molecule type" value="Genomic_DNA"/>
</dbReference>
<comment type="similarity">
    <text evidence="3">Belongs to the nanoviridea/circoviridae replication-associated protein family.</text>
</comment>
<comment type="subunit">
    <text evidence="15">Homooligomer. Rep binds to repeated DNA motifs (iterons).</text>
</comment>
<evidence type="ECO:0000256" key="13">
    <source>
        <dbReference type="ARBA" id="ARBA00023125"/>
    </source>
</evidence>
<dbReference type="GO" id="GO:0004519">
    <property type="term" value="F:endonuclease activity"/>
    <property type="evidence" value="ECO:0007669"/>
    <property type="project" value="UniProtKB-KW"/>
</dbReference>
<comment type="subcellular location">
    <subcellularLocation>
        <location evidence="2">Host nucleus</location>
    </subcellularLocation>
</comment>
<organism evidence="19">
    <name type="scientific">Cotton leaf curl alphasatellite</name>
    <dbReference type="NCBI Taxonomy" id="1428341"/>
    <lineage>
        <taxon>Viruses</taxon>
        <taxon>Viruses incertae sedis</taxon>
        <taxon>Alphasatellitidae</taxon>
        <taxon>Geminialphasatellitinae</taxon>
        <taxon>Colecusatellite</taxon>
        <taxon>Colecusatellite gossypiumdarwinii</taxon>
        <taxon>Gossypium darwinii symptomless alphasatellite</taxon>
    </lineage>
</organism>
<keyword evidence="4" id="KW-0808">Transferase</keyword>
<dbReference type="Gene3D" id="3.40.1310.20">
    <property type="match status" value="1"/>
</dbReference>
<evidence type="ECO:0000256" key="1">
    <source>
        <dbReference type="ARBA" id="ARBA00001936"/>
    </source>
</evidence>
<dbReference type="GO" id="GO:0000166">
    <property type="term" value="F:nucleotide binding"/>
    <property type="evidence" value="ECO:0007669"/>
    <property type="project" value="UniProtKB-KW"/>
</dbReference>
<evidence type="ECO:0000256" key="5">
    <source>
        <dbReference type="ARBA" id="ARBA00022695"/>
    </source>
</evidence>
<keyword evidence="7" id="KW-0540">Nuclease</keyword>
<dbReference type="GO" id="GO:0016779">
    <property type="term" value="F:nucleotidyltransferase activity"/>
    <property type="evidence" value="ECO:0007669"/>
    <property type="project" value="UniProtKB-KW"/>
</dbReference>
<evidence type="ECO:0000256" key="4">
    <source>
        <dbReference type="ARBA" id="ARBA00022679"/>
    </source>
</evidence>
<evidence type="ECO:0000256" key="15">
    <source>
        <dbReference type="ARBA" id="ARBA00046883"/>
    </source>
</evidence>
<dbReference type="GO" id="GO:0003723">
    <property type="term" value="F:RNA binding"/>
    <property type="evidence" value="ECO:0007669"/>
    <property type="project" value="InterPro"/>
</dbReference>
<evidence type="ECO:0000256" key="12">
    <source>
        <dbReference type="ARBA" id="ARBA00023124"/>
    </source>
</evidence>
<comment type="function">
    <text evidence="17">Initiates and terminates the replication only of its own subviral DNA molecule. The closed circular ssDNA genome is first converted to a superhelical dsDNA. Rep binds a specific hairpin at the genome origin of replication. Introduces an endonucleolytic nick within the intergenic region of the genome, thereby initiating the rolling circle replication (RCR). Following cleavage, binds covalently to the 5'-phosphate of DNA as a tyrosyl ester. The cleavage gives rise to a free 3'-OH that serves as a primer for the cellular DNA polymerase. The polymerase synthesizes the (+) strand DNA by rolling circle mechanism. After one round of replication, a Rep-catalyzed nucleotidyl transfer reaction releases a circular single-stranded virus genome, thereby terminating the replication. Displays origin-specific DNA cleavage, nucleotidyl transferase, ATPase and helicase activities.</text>
</comment>
<evidence type="ECO:0000256" key="3">
    <source>
        <dbReference type="ARBA" id="ARBA00006649"/>
    </source>
</evidence>
<reference evidence="19" key="1">
    <citation type="submission" date="2014-06" db="EMBL/GenBank/DDBJ databases">
        <title>Diversity of begomovirus and associated satellite molecules infecting cotton in Northwest India.</title>
        <authorList>
            <person name="Godara S."/>
            <person name="Paul Khurana S.M."/>
            <person name="Biswas K.K."/>
        </authorList>
    </citation>
    <scope>NUCLEOTIDE SEQUENCE</scope>
    <source>
        <strain evidence="19">IARI-50</strain>
    </source>
</reference>